<comment type="caution">
    <text evidence="5">The sequence shown here is derived from an EMBL/GenBank/DDBJ whole genome shotgun (WGS) entry which is preliminary data.</text>
</comment>
<evidence type="ECO:0000256" key="2">
    <source>
        <dbReference type="ARBA" id="ARBA00022679"/>
    </source>
</evidence>
<dbReference type="GO" id="GO:0008168">
    <property type="term" value="F:methyltransferase activity"/>
    <property type="evidence" value="ECO:0007669"/>
    <property type="project" value="UniProtKB-KW"/>
</dbReference>
<dbReference type="EMBL" id="VKDB01000002">
    <property type="protein sequence ID" value="TSA87630.1"/>
    <property type="molecule type" value="Genomic_DNA"/>
</dbReference>
<dbReference type="OrthoDB" id="9800454at2"/>
<dbReference type="Gene3D" id="3.40.50.150">
    <property type="entry name" value="Vaccinia Virus protein VP39"/>
    <property type="match status" value="1"/>
</dbReference>
<gene>
    <name evidence="5" type="ORF">FNU79_03925</name>
</gene>
<evidence type="ECO:0000256" key="1">
    <source>
        <dbReference type="ARBA" id="ARBA00022603"/>
    </source>
</evidence>
<dbReference type="Proteomes" id="UP000316092">
    <property type="component" value="Unassembled WGS sequence"/>
</dbReference>
<dbReference type="AlphaFoldDB" id="A0A553V570"/>
<protein>
    <submittedName>
        <fullName evidence="5">Methyltransferase domain-containing protein</fullName>
    </submittedName>
</protein>
<feature type="domain" description="Methyltransferase" evidence="4">
    <location>
        <begin position="71"/>
        <end position="166"/>
    </location>
</feature>
<dbReference type="Pfam" id="PF13649">
    <property type="entry name" value="Methyltransf_25"/>
    <property type="match status" value="1"/>
</dbReference>
<evidence type="ECO:0000259" key="4">
    <source>
        <dbReference type="Pfam" id="PF13649"/>
    </source>
</evidence>
<dbReference type="InterPro" id="IPR041698">
    <property type="entry name" value="Methyltransf_25"/>
</dbReference>
<evidence type="ECO:0000313" key="5">
    <source>
        <dbReference type="EMBL" id="TSA87630.1"/>
    </source>
</evidence>
<proteinExistence type="predicted"/>
<dbReference type="PANTHER" id="PTHR43464">
    <property type="entry name" value="METHYLTRANSFERASE"/>
    <property type="match status" value="1"/>
</dbReference>
<keyword evidence="6" id="KW-1185">Reference proteome</keyword>
<dbReference type="PANTHER" id="PTHR43464:SF19">
    <property type="entry name" value="UBIQUINONE BIOSYNTHESIS O-METHYLTRANSFERASE, MITOCHONDRIAL"/>
    <property type="match status" value="1"/>
</dbReference>
<keyword evidence="1 5" id="KW-0489">Methyltransferase</keyword>
<accession>A0A553V570</accession>
<dbReference type="RefSeq" id="WP_143719587.1">
    <property type="nucleotide sequence ID" value="NZ_VKDB01000002.1"/>
</dbReference>
<dbReference type="CDD" id="cd02440">
    <property type="entry name" value="AdoMet_MTases"/>
    <property type="match status" value="1"/>
</dbReference>
<dbReference type="NCBIfam" id="NF004851">
    <property type="entry name" value="PRK06202.1"/>
    <property type="match status" value="1"/>
</dbReference>
<dbReference type="InterPro" id="IPR029063">
    <property type="entry name" value="SAM-dependent_MTases_sf"/>
</dbReference>
<organism evidence="5 6">
    <name type="scientific">Deinococcus detaillensis</name>
    <dbReference type="NCBI Taxonomy" id="2592048"/>
    <lineage>
        <taxon>Bacteria</taxon>
        <taxon>Thermotogati</taxon>
        <taxon>Deinococcota</taxon>
        <taxon>Deinococci</taxon>
        <taxon>Deinococcales</taxon>
        <taxon>Deinococcaceae</taxon>
        <taxon>Deinococcus</taxon>
    </lineage>
</organism>
<evidence type="ECO:0000256" key="3">
    <source>
        <dbReference type="ARBA" id="ARBA00022691"/>
    </source>
</evidence>
<evidence type="ECO:0000313" key="6">
    <source>
        <dbReference type="Proteomes" id="UP000316092"/>
    </source>
</evidence>
<dbReference type="GO" id="GO:0032259">
    <property type="term" value="P:methylation"/>
    <property type="evidence" value="ECO:0007669"/>
    <property type="project" value="UniProtKB-KW"/>
</dbReference>
<dbReference type="SUPFAM" id="SSF53335">
    <property type="entry name" value="S-adenosyl-L-methionine-dependent methyltransferases"/>
    <property type="match status" value="1"/>
</dbReference>
<keyword evidence="2 5" id="KW-0808">Transferase</keyword>
<reference evidence="5 6" key="1">
    <citation type="submission" date="2019-07" db="EMBL/GenBank/DDBJ databases">
        <title>Deinococcus detaillus sp. nov., isolated from humus soil in Antarctica.</title>
        <authorList>
            <person name="Zhang K."/>
        </authorList>
    </citation>
    <scope>NUCLEOTIDE SEQUENCE [LARGE SCALE GENOMIC DNA]</scope>
    <source>
        <strain evidence="5 6">H1</strain>
    </source>
</reference>
<name>A0A553V570_9DEIO</name>
<keyword evidence="3" id="KW-0949">S-adenosyl-L-methionine</keyword>
<sequence length="244" mass="27733">MTLGPSPLFPDLRRRLIGVPEAMDADDCDLTQLEQTYRNFGQVNAVVSGWRAVYQRELRPLLSATRPSSMLDIGCGGGDVPRQLGRWAAQDGLRLDITAIDADERAIRYASALPPLAGAPLIRFRQAMSHDLVREGRLFDFVISNHLLHHLSAEELAALLDDCQRLCLGKVIHSDLERHPLPYAVFSTLTLPLFRNSFIRADGLLSIRRSFTPSELHRMLPSGWRLRRQFPFRHLLLYQYTRHA</sequence>